<organism evidence="2 3">
    <name type="scientific">Lithospermum erythrorhizon</name>
    <name type="common">Purple gromwell</name>
    <name type="synonym">Lithospermum officinale var. erythrorhizon</name>
    <dbReference type="NCBI Taxonomy" id="34254"/>
    <lineage>
        <taxon>Eukaryota</taxon>
        <taxon>Viridiplantae</taxon>
        <taxon>Streptophyta</taxon>
        <taxon>Embryophyta</taxon>
        <taxon>Tracheophyta</taxon>
        <taxon>Spermatophyta</taxon>
        <taxon>Magnoliopsida</taxon>
        <taxon>eudicotyledons</taxon>
        <taxon>Gunneridae</taxon>
        <taxon>Pentapetalae</taxon>
        <taxon>asterids</taxon>
        <taxon>lamiids</taxon>
        <taxon>Boraginales</taxon>
        <taxon>Boraginaceae</taxon>
        <taxon>Boraginoideae</taxon>
        <taxon>Lithospermeae</taxon>
        <taxon>Lithospermum</taxon>
    </lineage>
</organism>
<accession>A0AAV3QQ45</accession>
<sequence length="214" mass="24791">MENFGLDVINREYWTEEIIIMHFERETRMAMELSLDENGLPNDLQRPSTENIITDRYYEDSAIVRNSLHAYYANSGTKWTEDWDEILNIAGYEQGNSSLYNFEPNLDSGSSSRRRRSSGSDNIWLSRRIRGRGDCKRSHSLETLDGTSGFTKKRRFERLPDEAGTSETQVNYRGIGYNMGLPQDKGKRIMDLSEQVDEETKGDREQEETHVGNQ</sequence>
<protein>
    <submittedName>
        <fullName evidence="2">Uncharacterized protein</fullName>
    </submittedName>
</protein>
<gene>
    <name evidence="2" type="ORF">LIER_20581</name>
</gene>
<feature type="region of interest" description="Disordered" evidence="1">
    <location>
        <begin position="152"/>
        <end position="214"/>
    </location>
</feature>
<reference evidence="2 3" key="1">
    <citation type="submission" date="2024-01" db="EMBL/GenBank/DDBJ databases">
        <title>The complete chloroplast genome sequence of Lithospermum erythrorhizon: insights into the phylogenetic relationship among Boraginaceae species and the maternal lineages of purple gromwells.</title>
        <authorList>
            <person name="Okada T."/>
            <person name="Watanabe K."/>
        </authorList>
    </citation>
    <scope>NUCLEOTIDE SEQUENCE [LARGE SCALE GENOMIC DNA]</scope>
</reference>
<feature type="compositionally biased region" description="Basic and acidic residues" evidence="1">
    <location>
        <begin position="198"/>
        <end position="214"/>
    </location>
</feature>
<proteinExistence type="predicted"/>
<evidence type="ECO:0000313" key="2">
    <source>
        <dbReference type="EMBL" id="GAA0165092.1"/>
    </source>
</evidence>
<dbReference type="AlphaFoldDB" id="A0AAV3QQ45"/>
<evidence type="ECO:0000313" key="3">
    <source>
        <dbReference type="Proteomes" id="UP001454036"/>
    </source>
</evidence>
<keyword evidence="3" id="KW-1185">Reference proteome</keyword>
<dbReference type="EMBL" id="BAABME010005250">
    <property type="protein sequence ID" value="GAA0165092.1"/>
    <property type="molecule type" value="Genomic_DNA"/>
</dbReference>
<dbReference type="Proteomes" id="UP001454036">
    <property type="component" value="Unassembled WGS sequence"/>
</dbReference>
<name>A0AAV3QQ45_LITER</name>
<comment type="caution">
    <text evidence="2">The sequence shown here is derived from an EMBL/GenBank/DDBJ whole genome shotgun (WGS) entry which is preliminary data.</text>
</comment>
<evidence type="ECO:0000256" key="1">
    <source>
        <dbReference type="SAM" id="MobiDB-lite"/>
    </source>
</evidence>